<keyword evidence="2" id="KW-1185">Reference proteome</keyword>
<evidence type="ECO:0000313" key="1">
    <source>
        <dbReference type="EMBL" id="KAL2800581.1"/>
    </source>
</evidence>
<dbReference type="EMBL" id="JBFTWV010000003">
    <property type="protein sequence ID" value="KAL2800581.1"/>
    <property type="molecule type" value="Genomic_DNA"/>
</dbReference>
<dbReference type="SUPFAM" id="SSF54427">
    <property type="entry name" value="NTF2-like"/>
    <property type="match status" value="1"/>
</dbReference>
<dbReference type="InterPro" id="IPR032710">
    <property type="entry name" value="NTF2-like_dom_sf"/>
</dbReference>
<evidence type="ECO:0008006" key="3">
    <source>
        <dbReference type="Google" id="ProtNLM"/>
    </source>
</evidence>
<accession>A0ABR4GNY6</accession>
<dbReference type="Proteomes" id="UP001610563">
    <property type="component" value="Unassembled WGS sequence"/>
</dbReference>
<reference evidence="1 2" key="1">
    <citation type="submission" date="2024-07" db="EMBL/GenBank/DDBJ databases">
        <title>Section-level genome sequencing and comparative genomics of Aspergillus sections Usti and Cavernicolus.</title>
        <authorList>
            <consortium name="Lawrence Berkeley National Laboratory"/>
            <person name="Nybo J.L."/>
            <person name="Vesth T.C."/>
            <person name="Theobald S."/>
            <person name="Frisvad J.C."/>
            <person name="Larsen T.O."/>
            <person name="Kjaerboelling I."/>
            <person name="Rothschild-Mancinelli K."/>
            <person name="Lyhne E.K."/>
            <person name="Kogle M.E."/>
            <person name="Barry K."/>
            <person name="Clum A."/>
            <person name="Na H."/>
            <person name="Ledsgaard L."/>
            <person name="Lin J."/>
            <person name="Lipzen A."/>
            <person name="Kuo A."/>
            <person name="Riley R."/>
            <person name="Mondo S."/>
            <person name="Labutti K."/>
            <person name="Haridas S."/>
            <person name="Pangalinan J."/>
            <person name="Salamov A.A."/>
            <person name="Simmons B.A."/>
            <person name="Magnuson J.K."/>
            <person name="Chen J."/>
            <person name="Drula E."/>
            <person name="Henrissat B."/>
            <person name="Wiebenga A."/>
            <person name="Lubbers R.J."/>
            <person name="Gomes A.C."/>
            <person name="Makela M.R."/>
            <person name="Stajich J."/>
            <person name="Grigoriev I.V."/>
            <person name="Mortensen U.H."/>
            <person name="De Vries R.P."/>
            <person name="Baker S.E."/>
            <person name="Andersen M.R."/>
        </authorList>
    </citation>
    <scope>NUCLEOTIDE SEQUENCE [LARGE SCALE GENOMIC DNA]</scope>
    <source>
        <strain evidence="1 2">CBS 209.92</strain>
    </source>
</reference>
<organism evidence="1 2">
    <name type="scientific">Aspergillus keveii</name>
    <dbReference type="NCBI Taxonomy" id="714993"/>
    <lineage>
        <taxon>Eukaryota</taxon>
        <taxon>Fungi</taxon>
        <taxon>Dikarya</taxon>
        <taxon>Ascomycota</taxon>
        <taxon>Pezizomycotina</taxon>
        <taxon>Eurotiomycetes</taxon>
        <taxon>Eurotiomycetidae</taxon>
        <taxon>Eurotiales</taxon>
        <taxon>Aspergillaceae</taxon>
        <taxon>Aspergillus</taxon>
        <taxon>Aspergillus subgen. Nidulantes</taxon>
    </lineage>
</organism>
<comment type="caution">
    <text evidence="1">The sequence shown here is derived from an EMBL/GenBank/DDBJ whole genome shotgun (WGS) entry which is preliminary data.</text>
</comment>
<gene>
    <name evidence="1" type="ORF">BJX66DRAFT_332145</name>
</gene>
<proteinExistence type="predicted"/>
<dbReference type="Gene3D" id="3.10.450.50">
    <property type="match status" value="1"/>
</dbReference>
<evidence type="ECO:0000313" key="2">
    <source>
        <dbReference type="Proteomes" id="UP001610563"/>
    </source>
</evidence>
<name>A0ABR4GNY6_9EURO</name>
<protein>
    <recommendedName>
        <fullName evidence="3">SnoaL-like domain-containing protein</fullName>
    </recommendedName>
</protein>
<sequence>MASTSFSERRLITLHSKLTAWWKVIQNLRLDSPPEDWNAFSSYLSPNCTVYLNGMNAEPCKGRDSTAQHMKRLLGYWAIKERRVLSQGLDPGGRIIMASLLNALLIRGELLDLPEAEVVEFDDEGRILEYKLYADPQPIMAIMRAKANSEGN</sequence>